<evidence type="ECO:0008006" key="4">
    <source>
        <dbReference type="Google" id="ProtNLM"/>
    </source>
</evidence>
<evidence type="ECO:0000313" key="3">
    <source>
        <dbReference type="Proteomes" id="UP000003257"/>
    </source>
</evidence>
<keyword evidence="3" id="KW-1185">Reference proteome</keyword>
<keyword evidence="1" id="KW-1133">Transmembrane helix</keyword>
<protein>
    <recommendedName>
        <fullName evidence="4">Amino acid ABC transporter permease</fullName>
    </recommendedName>
</protein>
<sequence length="45" mass="5056">MNLLLEYQLIDGTIMTFKLTMTSLVIGLFFGLLGAWAKLSHNRLA</sequence>
<accession>A0ABM9X1D1</accession>
<evidence type="ECO:0000313" key="2">
    <source>
        <dbReference type="EMBL" id="EDQ03115.1"/>
    </source>
</evidence>
<dbReference type="RefSeq" id="WP_007121305.1">
    <property type="nucleotide sequence ID" value="NZ_ABID01000042.1"/>
</dbReference>
<comment type="caution">
    <text evidence="2">The sequence shown here is derived from an EMBL/GenBank/DDBJ whole genome shotgun (WGS) entry which is preliminary data.</text>
</comment>
<feature type="transmembrane region" description="Helical" evidence="1">
    <location>
        <begin position="20"/>
        <end position="39"/>
    </location>
</feature>
<dbReference type="EMBL" id="ABID01000042">
    <property type="protein sequence ID" value="EDQ03115.1"/>
    <property type="molecule type" value="Genomic_DNA"/>
</dbReference>
<keyword evidence="1" id="KW-0812">Transmembrane</keyword>
<name>A0ABM9X1D1_9RHOB</name>
<keyword evidence="1" id="KW-0472">Membrane</keyword>
<reference evidence="2 3" key="1">
    <citation type="submission" date="2007-11" db="EMBL/GenBank/DDBJ databases">
        <authorList>
            <person name="Wagner-Dobler I."/>
            <person name="Ferriera S."/>
            <person name="Johnson J."/>
            <person name="Kravitz S."/>
            <person name="Beeson K."/>
            <person name="Sutton G."/>
            <person name="Rogers Y.-H."/>
            <person name="Friedman R."/>
            <person name="Frazier M."/>
            <person name="Venter J.C."/>
        </authorList>
    </citation>
    <scope>NUCLEOTIDE SEQUENCE [LARGE SCALE GENOMIC DNA]</scope>
    <source>
        <strain evidence="2 3">HEL-45</strain>
    </source>
</reference>
<proteinExistence type="predicted"/>
<organism evidence="2 3">
    <name type="scientific">Sulfitobacter indolifex HEL-45</name>
    <dbReference type="NCBI Taxonomy" id="391624"/>
    <lineage>
        <taxon>Bacteria</taxon>
        <taxon>Pseudomonadati</taxon>
        <taxon>Pseudomonadota</taxon>
        <taxon>Alphaproteobacteria</taxon>
        <taxon>Rhodobacterales</taxon>
        <taxon>Roseobacteraceae</taxon>
        <taxon>Sulfitobacter</taxon>
    </lineage>
</organism>
<gene>
    <name evidence="2" type="ORF">OIHEL45_20736</name>
</gene>
<dbReference type="Proteomes" id="UP000003257">
    <property type="component" value="Unassembled WGS sequence"/>
</dbReference>
<evidence type="ECO:0000256" key="1">
    <source>
        <dbReference type="SAM" id="Phobius"/>
    </source>
</evidence>